<comment type="similarity">
    <text evidence="1">Belongs to the bacterial sugar transferase family.</text>
</comment>
<keyword evidence="2" id="KW-1133">Transmembrane helix</keyword>
<dbReference type="RefSeq" id="WP_069445880.1">
    <property type="nucleotide sequence ID" value="NZ_MDCJ01000002.1"/>
</dbReference>
<dbReference type="EMBL" id="MDCJ01000002">
    <property type="protein sequence ID" value="ODS09952.1"/>
    <property type="molecule type" value="Genomic_DNA"/>
</dbReference>
<dbReference type="Pfam" id="PF02397">
    <property type="entry name" value="Bac_transf"/>
    <property type="match status" value="1"/>
</dbReference>
<keyword evidence="2" id="KW-0812">Transmembrane</keyword>
<dbReference type="InterPro" id="IPR003362">
    <property type="entry name" value="Bact_transf"/>
</dbReference>
<dbReference type="PANTHER" id="PTHR30576:SF20">
    <property type="entry name" value="QUINOVOSAMINEPHOSPHOTRANSFERAE-RELATED"/>
    <property type="match status" value="1"/>
</dbReference>
<name>A0A1E3WLT5_9VIBR</name>
<comment type="caution">
    <text evidence="4">The sequence shown here is derived from an EMBL/GenBank/DDBJ whole genome shotgun (WGS) entry which is preliminary data.</text>
</comment>
<reference evidence="4 5" key="1">
    <citation type="submission" date="2016-08" db="EMBL/GenBank/DDBJ databases">
        <title>Genome sequencing of Vibrio scophthalmi strain FP3289, an isolated from Paralichthys olivaceus.</title>
        <authorList>
            <person name="Han H.-J."/>
        </authorList>
    </citation>
    <scope>NUCLEOTIDE SEQUENCE [LARGE SCALE GENOMIC DNA]</scope>
    <source>
        <strain evidence="4 5">FP3289</strain>
    </source>
</reference>
<proteinExistence type="inferred from homology"/>
<evidence type="ECO:0000313" key="5">
    <source>
        <dbReference type="Proteomes" id="UP000095131"/>
    </source>
</evidence>
<dbReference type="OrthoDB" id="9808602at2"/>
<dbReference type="PANTHER" id="PTHR30576">
    <property type="entry name" value="COLANIC BIOSYNTHESIS UDP-GLUCOSE LIPID CARRIER TRANSFERASE"/>
    <property type="match status" value="1"/>
</dbReference>
<gene>
    <name evidence="4" type="ORF">VSF3289_00190</name>
</gene>
<evidence type="ECO:0000259" key="3">
    <source>
        <dbReference type="Pfam" id="PF02397"/>
    </source>
</evidence>
<sequence>MLKRTFDIVSSFFGLVILFPVLLVIALWIKLSSTGPILFCQTRVGLNGQNFSIFKFRTMVVDAEKLGLKVTVGKDPRITTCGHFLRRYKLDELPQLVNVLLGTMSVVGPRPEVPEYMNEYPDEVRHKILSVRPGITDKASIEFTNESEILATSKDPRASYINEIMPTKAKYYIEYIDNYSFSMDISIVFQTINKIIQRR</sequence>
<accession>A0A1E3WLT5</accession>
<dbReference type="AlphaFoldDB" id="A0A1E3WLT5"/>
<evidence type="ECO:0000313" key="4">
    <source>
        <dbReference type="EMBL" id="ODS09952.1"/>
    </source>
</evidence>
<evidence type="ECO:0000256" key="2">
    <source>
        <dbReference type="SAM" id="Phobius"/>
    </source>
</evidence>
<evidence type="ECO:0000256" key="1">
    <source>
        <dbReference type="ARBA" id="ARBA00006464"/>
    </source>
</evidence>
<keyword evidence="2" id="KW-0472">Membrane</keyword>
<dbReference type="Proteomes" id="UP000095131">
    <property type="component" value="Unassembled WGS sequence"/>
</dbReference>
<protein>
    <submittedName>
        <fullName evidence="4">Exopolysaccharide production protein ExoY</fullName>
    </submittedName>
</protein>
<feature type="domain" description="Bacterial sugar transferase" evidence="3">
    <location>
        <begin position="3"/>
        <end position="196"/>
    </location>
</feature>
<feature type="transmembrane region" description="Helical" evidence="2">
    <location>
        <begin position="12"/>
        <end position="31"/>
    </location>
</feature>
<organism evidence="4 5">
    <name type="scientific">Vibrio scophthalmi</name>
    <dbReference type="NCBI Taxonomy" id="45658"/>
    <lineage>
        <taxon>Bacteria</taxon>
        <taxon>Pseudomonadati</taxon>
        <taxon>Pseudomonadota</taxon>
        <taxon>Gammaproteobacteria</taxon>
        <taxon>Vibrionales</taxon>
        <taxon>Vibrionaceae</taxon>
        <taxon>Vibrio</taxon>
    </lineage>
</organism>
<dbReference type="GO" id="GO:0016780">
    <property type="term" value="F:phosphotransferase activity, for other substituted phosphate groups"/>
    <property type="evidence" value="ECO:0007669"/>
    <property type="project" value="TreeGrafter"/>
</dbReference>